<reference evidence="1 2" key="2">
    <citation type="journal article" date="2012" name="Open Biol.">
        <title>Characteristics of nucleosomes and linker DNA regions on the genome of the basidiomycete Mixia osmundae revealed by mono- and dinucleosome mapping.</title>
        <authorList>
            <person name="Nishida H."/>
            <person name="Kondo S."/>
            <person name="Matsumoto T."/>
            <person name="Suzuki Y."/>
            <person name="Yoshikawa H."/>
            <person name="Taylor T.D."/>
            <person name="Sugiyama J."/>
        </authorList>
    </citation>
    <scope>NUCLEOTIDE SEQUENCE [LARGE SCALE GENOMIC DNA]</scope>
    <source>
        <strain evidence="2">CBS 9802 / IAM 14324 / JCM 22182 / KY 12970</strain>
    </source>
</reference>
<accession>G7DXM1</accession>
<gene>
    <name evidence="1" type="primary">Mo01988</name>
    <name evidence="1" type="ORF">E5Q_01988</name>
</gene>
<dbReference type="AlphaFoldDB" id="G7DXM1"/>
<dbReference type="Proteomes" id="UP000009131">
    <property type="component" value="Unassembled WGS sequence"/>
</dbReference>
<evidence type="ECO:0000313" key="2">
    <source>
        <dbReference type="Proteomes" id="UP000009131"/>
    </source>
</evidence>
<reference evidence="1 2" key="1">
    <citation type="journal article" date="2011" name="J. Gen. Appl. Microbiol.">
        <title>Draft genome sequencing of the enigmatic basidiomycete Mixia osmundae.</title>
        <authorList>
            <person name="Nishida H."/>
            <person name="Nagatsuka Y."/>
            <person name="Sugiyama J."/>
        </authorList>
    </citation>
    <scope>NUCLEOTIDE SEQUENCE [LARGE SCALE GENOMIC DNA]</scope>
    <source>
        <strain evidence="2">CBS 9802 / IAM 14324 / JCM 22182 / KY 12970</strain>
    </source>
</reference>
<organism evidence="1 2">
    <name type="scientific">Mixia osmundae (strain CBS 9802 / IAM 14324 / JCM 22182 / KY 12970)</name>
    <dbReference type="NCBI Taxonomy" id="764103"/>
    <lineage>
        <taxon>Eukaryota</taxon>
        <taxon>Fungi</taxon>
        <taxon>Dikarya</taxon>
        <taxon>Basidiomycota</taxon>
        <taxon>Pucciniomycotina</taxon>
        <taxon>Mixiomycetes</taxon>
        <taxon>Mixiales</taxon>
        <taxon>Mixiaceae</taxon>
        <taxon>Mixia</taxon>
    </lineage>
</organism>
<dbReference type="EMBL" id="BABT02000061">
    <property type="protein sequence ID" value="GAA95331.1"/>
    <property type="molecule type" value="Genomic_DNA"/>
</dbReference>
<dbReference type="RefSeq" id="XP_014569809.1">
    <property type="nucleotide sequence ID" value="XM_014714323.1"/>
</dbReference>
<evidence type="ECO:0000313" key="1">
    <source>
        <dbReference type="EMBL" id="GAA95331.1"/>
    </source>
</evidence>
<dbReference type="InParanoid" id="G7DXM1"/>
<protein>
    <submittedName>
        <fullName evidence="1">Uncharacterized protein</fullName>
    </submittedName>
</protein>
<sequence length="103" mass="11558">MGQWQSLSSVLGKGPCLIVRGSCYLRPKVAALSRLLMYGWADSQMSCSRTVFDDWRAINSRGFVALCSRLELPVLLFVLAHNNYDLLGKIRKSHHFHSAGIHP</sequence>
<proteinExistence type="predicted"/>
<keyword evidence="2" id="KW-1185">Reference proteome</keyword>
<comment type="caution">
    <text evidence="1">The sequence shown here is derived from an EMBL/GenBank/DDBJ whole genome shotgun (WGS) entry which is preliminary data.</text>
</comment>
<dbReference type="HOGENOM" id="CLU_2264369_0_0_1"/>
<name>G7DXM1_MIXOS</name>